<comment type="caution">
    <text evidence="8">The sequence shown here is derived from an EMBL/GenBank/DDBJ whole genome shotgun (WGS) entry which is preliminary data.</text>
</comment>
<dbReference type="PANTHER" id="PTHR11575:SF6">
    <property type="entry name" value="2',3'-CYCLIC-NUCLEOTIDE 2'-PHOSPHODIESTERASE_3'-NUCLEOTIDASE"/>
    <property type="match status" value="1"/>
</dbReference>
<dbReference type="AlphaFoldDB" id="A0A533I660"/>
<evidence type="ECO:0000313" key="8">
    <source>
        <dbReference type="EMBL" id="TKW66017.1"/>
    </source>
</evidence>
<evidence type="ECO:0000256" key="1">
    <source>
        <dbReference type="ARBA" id="ARBA00006654"/>
    </source>
</evidence>
<protein>
    <submittedName>
        <fullName evidence="8">Bifunctional 2',3'-cyclic-nucleotide 2'-phosphodiesterase/3'-nucleotidase</fullName>
    </submittedName>
</protein>
<evidence type="ECO:0000256" key="2">
    <source>
        <dbReference type="ARBA" id="ARBA00022723"/>
    </source>
</evidence>
<dbReference type="InterPro" id="IPR029052">
    <property type="entry name" value="Metallo-depent_PP-like"/>
</dbReference>
<dbReference type="InterPro" id="IPR041827">
    <property type="entry name" value="CpdB_N"/>
</dbReference>
<evidence type="ECO:0000259" key="6">
    <source>
        <dbReference type="Pfam" id="PF00149"/>
    </source>
</evidence>
<dbReference type="InterPro" id="IPR006311">
    <property type="entry name" value="TAT_signal"/>
</dbReference>
<accession>A0A533I660</accession>
<dbReference type="PANTHER" id="PTHR11575">
    <property type="entry name" value="5'-NUCLEOTIDASE-RELATED"/>
    <property type="match status" value="1"/>
</dbReference>
<feature type="domain" description="Calcineurin-like phosphoesterase" evidence="6">
    <location>
        <begin position="39"/>
        <end position="280"/>
    </location>
</feature>
<feature type="signal peptide" evidence="5">
    <location>
        <begin position="1"/>
        <end position="32"/>
    </location>
</feature>
<dbReference type="Gene3D" id="3.60.21.10">
    <property type="match status" value="1"/>
</dbReference>
<dbReference type="InterPro" id="IPR008334">
    <property type="entry name" value="5'-Nucleotdase_C"/>
</dbReference>
<dbReference type="InterPro" id="IPR004843">
    <property type="entry name" value="Calcineurin-like_PHP"/>
</dbReference>
<evidence type="ECO:0000256" key="5">
    <source>
        <dbReference type="RuleBase" id="RU362119"/>
    </source>
</evidence>
<dbReference type="NCBIfam" id="NF006938">
    <property type="entry name" value="PRK09420.1"/>
    <property type="match status" value="1"/>
</dbReference>
<gene>
    <name evidence="8" type="ORF">DI616_12805</name>
</gene>
<dbReference type="GO" id="GO:0046872">
    <property type="term" value="F:metal ion binding"/>
    <property type="evidence" value="ECO:0007669"/>
    <property type="project" value="UniProtKB-KW"/>
</dbReference>
<dbReference type="SUPFAM" id="SSF55816">
    <property type="entry name" value="5'-nucleotidase (syn. UDP-sugar hydrolase), C-terminal domain"/>
    <property type="match status" value="1"/>
</dbReference>
<dbReference type="PROSITE" id="PS51318">
    <property type="entry name" value="TAT"/>
    <property type="match status" value="1"/>
</dbReference>
<dbReference type="InterPro" id="IPR006179">
    <property type="entry name" value="5_nucleotidase/apyrase"/>
</dbReference>
<comment type="similarity">
    <text evidence="1 5">Belongs to the 5'-nucleotidase family.</text>
</comment>
<dbReference type="CDD" id="cd07410">
    <property type="entry name" value="MPP_CpdB_N"/>
    <property type="match status" value="1"/>
</dbReference>
<evidence type="ECO:0000256" key="3">
    <source>
        <dbReference type="ARBA" id="ARBA00022729"/>
    </source>
</evidence>
<keyword evidence="5" id="KW-0378">Hydrolase</keyword>
<proteinExistence type="inferred from homology"/>
<name>A0A533I660_PARDE</name>
<reference evidence="8 9" key="1">
    <citation type="journal article" date="2017" name="Nat. Commun.">
        <title>In situ click chemistry generation of cyclooxygenase-2 inhibitors.</title>
        <authorList>
            <person name="Bhardwaj A."/>
            <person name="Kaur J."/>
            <person name="Wuest M."/>
            <person name="Wuest F."/>
        </authorList>
    </citation>
    <scope>NUCLEOTIDE SEQUENCE [LARGE SCALE GENOMIC DNA]</scope>
    <source>
        <strain evidence="8">S2_012_000_R3_94</strain>
    </source>
</reference>
<feature type="domain" description="5'-Nucleotidase C-terminal" evidence="7">
    <location>
        <begin position="395"/>
        <end position="573"/>
    </location>
</feature>
<sequence length="657" mass="70708">MKTHFPMTRRGFLSASVAGVGMVVLHPFSARAQAGQAHLRIMETTDLHVHIWPYDYYADKPVDTVGVSRTAALVKAVRAEAANAILLDNGDFLQGNPLGDYIAYERGMDQGQMHPIITAMNEVGVDAGTLGNHEFNYGLTFLKNTLAGASYPVVCCNVVTSEGATPDADETLVPPYTILERELTDGAGETHPIRIGLIGFVPPQIMQWDRKHLEGNVTTRGIVPAAEAWVPKLRAEGVDLVIALSHSGIEALPLEEGAENASLALAGVDGIDVVLTGHQHLVFPGPDYETLEGADIAAGTLAGKPAVMAGFWGSHMGLIDLLLERDGEAWKIASHTVEARPIYERDADRNVVPLVESVAAVEDSVKAEHEATLAYIRRPVGKTSAPLYSYFALVADDPSVQVVTNAQKWYIEQMMAGTEHEGLPILSAGAPFKAGGRGGPDYYTDVAAGDIAIKNVADLYLYPNTIRAVKITGQQVKDWLERSAGMFNQITPGQADQVLLNPEFPSYNFDVIDGVSYRIDLSQPSKYDNDGAVVNESANRITDLTFDGQPIDPAAEFIVATNNYRAGGGGTFPGNDGTTIVFEGPDTNRDIIVRYIVEQGTIDPEADNNWSFVPLENTSVLFDTGPKAADYLEDVKGVTIEPAGDGADGFARFRITL</sequence>
<dbReference type="Gene3D" id="3.90.780.10">
    <property type="entry name" value="5'-Nucleotidase, C-terminal domain"/>
    <property type="match status" value="1"/>
</dbReference>
<dbReference type="GO" id="GO:0030288">
    <property type="term" value="C:outer membrane-bounded periplasmic space"/>
    <property type="evidence" value="ECO:0007669"/>
    <property type="project" value="TreeGrafter"/>
</dbReference>
<dbReference type="Pfam" id="PF02872">
    <property type="entry name" value="5_nucleotid_C"/>
    <property type="match status" value="1"/>
</dbReference>
<organism evidence="8 9">
    <name type="scientific">Paracoccus denitrificans</name>
    <dbReference type="NCBI Taxonomy" id="266"/>
    <lineage>
        <taxon>Bacteria</taxon>
        <taxon>Pseudomonadati</taxon>
        <taxon>Pseudomonadota</taxon>
        <taxon>Alphaproteobacteria</taxon>
        <taxon>Rhodobacterales</taxon>
        <taxon>Paracoccaceae</taxon>
        <taxon>Paracoccus</taxon>
    </lineage>
</organism>
<dbReference type="GO" id="GO:0000166">
    <property type="term" value="F:nucleotide binding"/>
    <property type="evidence" value="ECO:0007669"/>
    <property type="project" value="UniProtKB-KW"/>
</dbReference>
<feature type="chain" id="PRO_5022262687" evidence="5">
    <location>
        <begin position="33"/>
        <end position="657"/>
    </location>
</feature>
<dbReference type="InterPro" id="IPR036907">
    <property type="entry name" value="5'-Nucleotdase_C_sf"/>
</dbReference>
<dbReference type="Pfam" id="PF00149">
    <property type="entry name" value="Metallophos"/>
    <property type="match status" value="1"/>
</dbReference>
<dbReference type="EMBL" id="VAFL01000009">
    <property type="protein sequence ID" value="TKW66017.1"/>
    <property type="molecule type" value="Genomic_DNA"/>
</dbReference>
<evidence type="ECO:0000313" key="9">
    <source>
        <dbReference type="Proteomes" id="UP000315344"/>
    </source>
</evidence>
<evidence type="ECO:0000256" key="4">
    <source>
        <dbReference type="ARBA" id="ARBA00022741"/>
    </source>
</evidence>
<dbReference type="SUPFAM" id="SSF56300">
    <property type="entry name" value="Metallo-dependent phosphatases"/>
    <property type="match status" value="1"/>
</dbReference>
<evidence type="ECO:0000259" key="7">
    <source>
        <dbReference type="Pfam" id="PF02872"/>
    </source>
</evidence>
<dbReference type="Proteomes" id="UP000315344">
    <property type="component" value="Unassembled WGS sequence"/>
</dbReference>
<keyword evidence="3 5" id="KW-0732">Signal</keyword>
<dbReference type="GO" id="GO:0016787">
    <property type="term" value="F:hydrolase activity"/>
    <property type="evidence" value="ECO:0007669"/>
    <property type="project" value="UniProtKB-KW"/>
</dbReference>
<dbReference type="GO" id="GO:0009166">
    <property type="term" value="P:nucleotide catabolic process"/>
    <property type="evidence" value="ECO:0007669"/>
    <property type="project" value="InterPro"/>
</dbReference>
<keyword evidence="4 5" id="KW-0547">Nucleotide-binding</keyword>
<keyword evidence="2" id="KW-0479">Metal-binding</keyword>
<dbReference type="PRINTS" id="PR01607">
    <property type="entry name" value="APYRASEFAMLY"/>
</dbReference>